<name>A0A4R0N2Y9_9SPHI</name>
<feature type="domain" description="Polysaccharide export protein N-terminal" evidence="2">
    <location>
        <begin position="54"/>
        <end position="151"/>
    </location>
</feature>
<dbReference type="PANTHER" id="PTHR33619">
    <property type="entry name" value="POLYSACCHARIDE EXPORT PROTEIN GFCE-RELATED"/>
    <property type="match status" value="1"/>
</dbReference>
<evidence type="ECO:0000259" key="2">
    <source>
        <dbReference type="Pfam" id="PF02563"/>
    </source>
</evidence>
<organism evidence="4 5">
    <name type="scientific">Pedobacter frigiditerrae</name>
    <dbReference type="NCBI Taxonomy" id="2530452"/>
    <lineage>
        <taxon>Bacteria</taxon>
        <taxon>Pseudomonadati</taxon>
        <taxon>Bacteroidota</taxon>
        <taxon>Sphingobacteriia</taxon>
        <taxon>Sphingobacteriales</taxon>
        <taxon>Sphingobacteriaceae</taxon>
        <taxon>Pedobacter</taxon>
    </lineage>
</organism>
<dbReference type="EMBL" id="SJSK01000001">
    <property type="protein sequence ID" value="TCC94201.1"/>
    <property type="molecule type" value="Genomic_DNA"/>
</dbReference>
<dbReference type="InterPro" id="IPR003715">
    <property type="entry name" value="Poly_export_N"/>
</dbReference>
<dbReference type="OrthoDB" id="662756at2"/>
<keyword evidence="1" id="KW-0732">Signal</keyword>
<dbReference type="Gene3D" id="3.10.560.10">
    <property type="entry name" value="Outer membrane lipoprotein wza domain like"/>
    <property type="match status" value="1"/>
</dbReference>
<dbReference type="PROSITE" id="PS51257">
    <property type="entry name" value="PROKAR_LIPOPROTEIN"/>
    <property type="match status" value="1"/>
</dbReference>
<protein>
    <submittedName>
        <fullName evidence="4">Uncharacterized protein</fullName>
    </submittedName>
</protein>
<evidence type="ECO:0000313" key="5">
    <source>
        <dbReference type="Proteomes" id="UP000292884"/>
    </source>
</evidence>
<accession>A0A4R0N2Y9</accession>
<evidence type="ECO:0000259" key="3">
    <source>
        <dbReference type="Pfam" id="PF10531"/>
    </source>
</evidence>
<dbReference type="Pfam" id="PF10531">
    <property type="entry name" value="SLBB"/>
    <property type="match status" value="1"/>
</dbReference>
<reference evidence="4 5" key="1">
    <citation type="submission" date="2019-02" db="EMBL/GenBank/DDBJ databases">
        <title>Pedobacter sp. RP-1-13 sp. nov., isolated from Arctic soil.</title>
        <authorList>
            <person name="Dahal R.H."/>
        </authorList>
    </citation>
    <scope>NUCLEOTIDE SEQUENCE [LARGE SCALE GENOMIC DNA]</scope>
    <source>
        <strain evidence="4 5">RP-1-13</strain>
    </source>
</reference>
<dbReference type="AlphaFoldDB" id="A0A4R0N2Y9"/>
<proteinExistence type="predicted"/>
<keyword evidence="5" id="KW-1185">Reference proteome</keyword>
<dbReference type="Pfam" id="PF02563">
    <property type="entry name" value="Poly_export"/>
    <property type="match status" value="1"/>
</dbReference>
<evidence type="ECO:0000256" key="1">
    <source>
        <dbReference type="ARBA" id="ARBA00022729"/>
    </source>
</evidence>
<evidence type="ECO:0000313" key="4">
    <source>
        <dbReference type="EMBL" id="TCC94201.1"/>
    </source>
</evidence>
<comment type="caution">
    <text evidence="4">The sequence shown here is derived from an EMBL/GenBank/DDBJ whole genome shotgun (WGS) entry which is preliminary data.</text>
</comment>
<sequence>MLKTYLPSYLRSLIALFLIGLLASCASTKKVSYFQDIPLTGGSQIKTMATFTEPVIQADDILSINILSIDPQSTMVVNQGTSLQSLGGTTNSATATAAQQASAFLVDKNGEVELVGIGKLKLAGLTTFEAKNLIRTKVAALYNKPSVEVRFANFKITVLGEVNRPAVYTMPNEKVTFLDALGLAGDMTIFGRRENVMLIRDNAGKKEFIRFDLNSTEFINSPYFYLKQNDVIYVEPNKGKAASLNAARTQTYAIIGSALSVLVILFSRL</sequence>
<gene>
    <name evidence="4" type="ORF">EZ428_05330</name>
</gene>
<dbReference type="InterPro" id="IPR019554">
    <property type="entry name" value="Soluble_ligand-bd"/>
</dbReference>
<dbReference type="RefSeq" id="WP_131552062.1">
    <property type="nucleotide sequence ID" value="NZ_SJSK01000001.1"/>
</dbReference>
<dbReference type="PANTHER" id="PTHR33619:SF3">
    <property type="entry name" value="POLYSACCHARIDE EXPORT PROTEIN GFCE-RELATED"/>
    <property type="match status" value="1"/>
</dbReference>
<dbReference type="InterPro" id="IPR049712">
    <property type="entry name" value="Poly_export"/>
</dbReference>
<dbReference type="GO" id="GO:0015159">
    <property type="term" value="F:polysaccharide transmembrane transporter activity"/>
    <property type="evidence" value="ECO:0007669"/>
    <property type="project" value="InterPro"/>
</dbReference>
<dbReference type="Proteomes" id="UP000292884">
    <property type="component" value="Unassembled WGS sequence"/>
</dbReference>
<feature type="domain" description="Soluble ligand binding" evidence="3">
    <location>
        <begin position="155"/>
        <end position="204"/>
    </location>
</feature>